<sequence>MPVTTIRSPPSLEDYVPLAEYQSQTPETFIGGKPVLHYHLTGAKATIPSLTLFPADSPTAEQSSANGETEELVEQPVTVFVNSETFTIFSDKAEAGASIPYPSISIHAIKQVGSQGSPIQAVWLQLEFADGGSDDDDFNTVDLTIIPPPSEDAAAPSPAKQLYEAVANCSNLHPDPNDDEEEDEDNYDRIIFEGSAEHEALAGYSGVLRGAADGSLPPPMPGSGGWITADNVHEYFDEDGNWIGEGGEEGEALGDGAGRTRGRNEVEGEGVNGDGPEDSKRPRTE</sequence>
<dbReference type="Proteomes" id="UP000836387">
    <property type="component" value="Unassembled WGS sequence"/>
</dbReference>
<keyword evidence="2" id="KW-1185">Reference proteome</keyword>
<organism evidence="1 2">
    <name type="scientific">Clonostachys rosea f. rosea IK726</name>
    <dbReference type="NCBI Taxonomy" id="1349383"/>
    <lineage>
        <taxon>Eukaryota</taxon>
        <taxon>Fungi</taxon>
        <taxon>Dikarya</taxon>
        <taxon>Ascomycota</taxon>
        <taxon>Pezizomycotina</taxon>
        <taxon>Sordariomycetes</taxon>
        <taxon>Hypocreomycetidae</taxon>
        <taxon>Hypocreales</taxon>
        <taxon>Bionectriaceae</taxon>
        <taxon>Clonostachys</taxon>
    </lineage>
</organism>
<comment type="caution">
    <text evidence="1">The sequence shown here is derived from an EMBL/GenBank/DDBJ whole genome shotgun (WGS) entry which is preliminary data.</text>
</comment>
<accession>A0ACA9U9F0</accession>
<protein>
    <submittedName>
        <fullName evidence="1">Uncharacterized protein</fullName>
    </submittedName>
</protein>
<evidence type="ECO:0000313" key="1">
    <source>
        <dbReference type="EMBL" id="CAG9949429.1"/>
    </source>
</evidence>
<reference evidence="1" key="2">
    <citation type="submission" date="2021-10" db="EMBL/GenBank/DDBJ databases">
        <authorList>
            <person name="Piombo E."/>
        </authorList>
    </citation>
    <scope>NUCLEOTIDE SEQUENCE</scope>
</reference>
<name>A0ACA9U9F0_BIOOC</name>
<reference evidence="1" key="1">
    <citation type="submission" date="2020-04" db="EMBL/GenBank/DDBJ databases">
        <authorList>
            <person name="Broberg M."/>
        </authorList>
    </citation>
    <scope>NUCLEOTIDE SEQUENCE</scope>
</reference>
<gene>
    <name evidence="1" type="ORF">CRV2_00020519</name>
</gene>
<dbReference type="EMBL" id="CADEHS020000080">
    <property type="protein sequence ID" value="CAG9949429.1"/>
    <property type="molecule type" value="Genomic_DNA"/>
</dbReference>
<proteinExistence type="predicted"/>
<evidence type="ECO:0000313" key="2">
    <source>
        <dbReference type="Proteomes" id="UP000836387"/>
    </source>
</evidence>